<organism evidence="5 6">
    <name type="scientific">Ziziphus jujuba</name>
    <name type="common">Chinese jujube</name>
    <name type="synonym">Ziziphus sativa</name>
    <dbReference type="NCBI Taxonomy" id="326968"/>
    <lineage>
        <taxon>Eukaryota</taxon>
        <taxon>Viridiplantae</taxon>
        <taxon>Streptophyta</taxon>
        <taxon>Embryophyta</taxon>
        <taxon>Tracheophyta</taxon>
        <taxon>Spermatophyta</taxon>
        <taxon>Magnoliopsida</taxon>
        <taxon>eudicotyledons</taxon>
        <taxon>Gunneridae</taxon>
        <taxon>Pentapetalae</taxon>
        <taxon>rosids</taxon>
        <taxon>fabids</taxon>
        <taxon>Rosales</taxon>
        <taxon>Rhamnaceae</taxon>
        <taxon>Paliureae</taxon>
        <taxon>Ziziphus</taxon>
    </lineage>
</organism>
<gene>
    <name evidence="6" type="primary">LOC107412825</name>
</gene>
<evidence type="ECO:0000256" key="3">
    <source>
        <dbReference type="ARBA" id="ARBA00022821"/>
    </source>
</evidence>
<dbReference type="SUPFAM" id="SSF52200">
    <property type="entry name" value="Toll/Interleukin receptor TIR domain"/>
    <property type="match status" value="1"/>
</dbReference>
<dbReference type="InterPro" id="IPR035897">
    <property type="entry name" value="Toll_tir_struct_dom_sf"/>
</dbReference>
<dbReference type="PROSITE" id="PS51257">
    <property type="entry name" value="PROKAR_LIPOPROTEIN"/>
    <property type="match status" value="1"/>
</dbReference>
<dbReference type="InterPro" id="IPR044974">
    <property type="entry name" value="Disease_R_plants"/>
</dbReference>
<dbReference type="SUPFAM" id="SSF46785">
    <property type="entry name" value="Winged helix' DNA-binding domain"/>
    <property type="match status" value="1"/>
</dbReference>
<dbReference type="Pfam" id="PF01582">
    <property type="entry name" value="TIR"/>
    <property type="match status" value="1"/>
</dbReference>
<feature type="domain" description="TIR" evidence="4">
    <location>
        <begin position="24"/>
        <end position="191"/>
    </location>
</feature>
<dbReference type="PROSITE" id="PS50104">
    <property type="entry name" value="TIR"/>
    <property type="match status" value="1"/>
</dbReference>
<dbReference type="Pfam" id="PF23282">
    <property type="entry name" value="WHD_ROQ1"/>
    <property type="match status" value="1"/>
</dbReference>
<dbReference type="Gene3D" id="1.10.8.430">
    <property type="entry name" value="Helical domain of apoptotic protease-activating factors"/>
    <property type="match status" value="1"/>
</dbReference>
<evidence type="ECO:0000256" key="2">
    <source>
        <dbReference type="ARBA" id="ARBA00022737"/>
    </source>
</evidence>
<evidence type="ECO:0000259" key="4">
    <source>
        <dbReference type="PROSITE" id="PS50104"/>
    </source>
</evidence>
<protein>
    <submittedName>
        <fullName evidence="6">Disease resistance protein RUN1-like</fullName>
    </submittedName>
</protein>
<sequence length="543" mass="62084">MKMASSSSSSCYPPSLPAAMACQEKYDVFLSFRGQDTRDNFTSHLYEALNRKKIYTYMDHRLDRGDEISPALARAIQESKLSVIVFFKSYANSSWCLTELVHILQCRRSNGQLVIPVFYDIDPSHVRKQEGNFGQAFSQLEVRFKATNMDLVKQWRAALEEAANLCGWDSEVTSPDSRLVQAIVEDILWKLNYISPCDHFEDLVGIDKRYEQIKSLLCVGSPDVRIVGLLGMGGIGKTTIAGVLFQLLSCQFESCYFLKGVREKSEKGELDFWRKELLSELLEDNNLNMSNSYIESTFVRRRLQRKRALVVFDDVDKPSQFKSLVKVHDLFGPGSRIIVTTRDEHVLNNINAHIHRVEELSNDEALQLLHLNAFHTCSPATDYSELSQRVVDYAKGIPLALEVMGSFLSDKNIQEWESALGKLKTTSNQDIHNVLRISYDRLDQKEKDLFLDIACFFKGEDVNNAQKVLDGCGFYVDIGLKILKHKSLITMENNILQMHDLIQEMGWEIVRQECIKEPGSLMQLQYISFLSKRSVLFPFTFPC</sequence>
<dbReference type="PANTHER" id="PTHR11017">
    <property type="entry name" value="LEUCINE-RICH REPEAT-CONTAINING PROTEIN"/>
    <property type="match status" value="1"/>
</dbReference>
<evidence type="ECO:0000313" key="6">
    <source>
        <dbReference type="RefSeq" id="XP_048326457.2"/>
    </source>
</evidence>
<dbReference type="PANTHER" id="PTHR11017:SF479">
    <property type="entry name" value="DISEASE RESISTANCE PROTEIN (TIR-NBS-LRR CLASS) FAMILY"/>
    <property type="match status" value="1"/>
</dbReference>
<evidence type="ECO:0000256" key="1">
    <source>
        <dbReference type="ARBA" id="ARBA00022614"/>
    </source>
</evidence>
<dbReference type="InterPro" id="IPR002182">
    <property type="entry name" value="NB-ARC"/>
</dbReference>
<dbReference type="GeneID" id="107412825"/>
<accession>A0ABM3IE32</accession>
<evidence type="ECO:0000313" key="5">
    <source>
        <dbReference type="Proteomes" id="UP001652623"/>
    </source>
</evidence>
<keyword evidence="5" id="KW-1185">Reference proteome</keyword>
<dbReference type="Gene3D" id="3.40.50.300">
    <property type="entry name" value="P-loop containing nucleotide triphosphate hydrolases"/>
    <property type="match status" value="1"/>
</dbReference>
<keyword evidence="3" id="KW-0611">Plant defense</keyword>
<reference evidence="6" key="1">
    <citation type="submission" date="2025-08" db="UniProtKB">
        <authorList>
            <consortium name="RefSeq"/>
        </authorList>
    </citation>
    <scope>IDENTIFICATION</scope>
    <source>
        <tissue evidence="6">Seedling</tissue>
    </source>
</reference>
<dbReference type="InterPro" id="IPR000157">
    <property type="entry name" value="TIR_dom"/>
</dbReference>
<dbReference type="Pfam" id="PF00931">
    <property type="entry name" value="NB-ARC"/>
    <property type="match status" value="1"/>
</dbReference>
<dbReference type="InterPro" id="IPR027417">
    <property type="entry name" value="P-loop_NTPase"/>
</dbReference>
<dbReference type="Gene3D" id="3.40.50.10140">
    <property type="entry name" value="Toll/interleukin-1 receptor homology (TIR) domain"/>
    <property type="match status" value="1"/>
</dbReference>
<dbReference type="RefSeq" id="XP_048326457.2">
    <property type="nucleotide sequence ID" value="XM_048470500.2"/>
</dbReference>
<dbReference type="Proteomes" id="UP001652623">
    <property type="component" value="Chromosome 8"/>
</dbReference>
<dbReference type="InterPro" id="IPR036390">
    <property type="entry name" value="WH_DNA-bd_sf"/>
</dbReference>
<dbReference type="SUPFAM" id="SSF52540">
    <property type="entry name" value="P-loop containing nucleoside triphosphate hydrolases"/>
    <property type="match status" value="1"/>
</dbReference>
<proteinExistence type="predicted"/>
<dbReference type="InterPro" id="IPR042197">
    <property type="entry name" value="Apaf_helical"/>
</dbReference>
<keyword evidence="2" id="KW-0677">Repeat</keyword>
<dbReference type="InterPro" id="IPR058192">
    <property type="entry name" value="WHD_ROQ1-like"/>
</dbReference>
<dbReference type="SMART" id="SM00255">
    <property type="entry name" value="TIR"/>
    <property type="match status" value="1"/>
</dbReference>
<name>A0ABM3IE32_ZIZJJ</name>
<dbReference type="PRINTS" id="PR00364">
    <property type="entry name" value="DISEASERSIST"/>
</dbReference>
<keyword evidence="1" id="KW-0433">Leucine-rich repeat</keyword>